<sequence>MNDKPDVSEETKKKIQKVIDKLGYNPNGIARGLVLQKTHTIGLIIPDISNPFFPEVAKGVEDRARELNYSVIFCNTDNDKKREKEAIDLMKSKHVDGIILSLSISNKEEIYKLEEKNFDVVQIDRKIPDSNYQAVVIDNTLGAYNATSHLIELGHTDIAHITGDLEIQTSQDRLEGFKRAIGTFDLDYKEKWIVEGDFSKESGYKAMKNLLTLEDRPKAVFIANDLMAIGAYEAIFEMGLEIPQDISVVGYDDIEIASIIKPGLTTMTQPKYKLGQAAADVLISKIDNKRNINDEDIILNPKLIIRDSTRGYEDE</sequence>
<dbReference type="Proteomes" id="UP000219573">
    <property type="component" value="Unassembled WGS sequence"/>
</dbReference>
<dbReference type="EMBL" id="OBDZ01000016">
    <property type="protein sequence ID" value="SNY32357.1"/>
    <property type="molecule type" value="Genomic_DNA"/>
</dbReference>
<organism evidence="6 7">
    <name type="scientific">Orenia metallireducens</name>
    <dbReference type="NCBI Taxonomy" id="1413210"/>
    <lineage>
        <taxon>Bacteria</taxon>
        <taxon>Bacillati</taxon>
        <taxon>Bacillota</taxon>
        <taxon>Clostridia</taxon>
        <taxon>Halanaerobiales</taxon>
        <taxon>Halobacteroidaceae</taxon>
        <taxon>Orenia</taxon>
    </lineage>
</organism>
<dbReference type="InterPro" id="IPR000843">
    <property type="entry name" value="HTH_LacI"/>
</dbReference>
<evidence type="ECO:0000259" key="5">
    <source>
        <dbReference type="PROSITE" id="PS50932"/>
    </source>
</evidence>
<feature type="domain" description="HTH lacI-type" evidence="5">
    <location>
        <begin position="1"/>
        <end position="35"/>
    </location>
</feature>
<evidence type="ECO:0000313" key="6">
    <source>
        <dbReference type="EMBL" id="SNY32357.1"/>
    </source>
</evidence>
<dbReference type="AlphaFoldDB" id="A0A285H9L0"/>
<keyword evidence="7" id="KW-1185">Reference proteome</keyword>
<evidence type="ECO:0000256" key="2">
    <source>
        <dbReference type="ARBA" id="ARBA00023015"/>
    </source>
</evidence>
<gene>
    <name evidence="6" type="ORF">SAMN06265827_1161</name>
</gene>
<keyword evidence="3" id="KW-0238">DNA-binding</keyword>
<evidence type="ECO:0000313" key="7">
    <source>
        <dbReference type="Proteomes" id="UP000219573"/>
    </source>
</evidence>
<evidence type="ECO:0000256" key="4">
    <source>
        <dbReference type="ARBA" id="ARBA00023163"/>
    </source>
</evidence>
<dbReference type="Pfam" id="PF00532">
    <property type="entry name" value="Peripla_BP_1"/>
    <property type="match status" value="1"/>
</dbReference>
<dbReference type="Gene3D" id="3.40.50.2300">
    <property type="match status" value="2"/>
</dbReference>
<protein>
    <submittedName>
        <fullName evidence="6">Transcriptional regulator, LacI family</fullName>
    </submittedName>
</protein>
<dbReference type="SUPFAM" id="SSF53822">
    <property type="entry name" value="Periplasmic binding protein-like I"/>
    <property type="match status" value="1"/>
</dbReference>
<name>A0A285H9L0_9FIRM</name>
<dbReference type="PROSITE" id="PS50932">
    <property type="entry name" value="HTH_LACI_2"/>
    <property type="match status" value="1"/>
</dbReference>
<dbReference type="PANTHER" id="PTHR30146">
    <property type="entry name" value="LACI-RELATED TRANSCRIPTIONAL REPRESSOR"/>
    <property type="match status" value="1"/>
</dbReference>
<reference evidence="7" key="1">
    <citation type="submission" date="2017-09" db="EMBL/GenBank/DDBJ databases">
        <authorList>
            <person name="Varghese N."/>
            <person name="Submissions S."/>
        </authorList>
    </citation>
    <scope>NUCLEOTIDE SEQUENCE [LARGE SCALE GENOMIC DNA]</scope>
    <source>
        <strain evidence="7">MSL47</strain>
    </source>
</reference>
<evidence type="ECO:0000256" key="1">
    <source>
        <dbReference type="ARBA" id="ARBA00022491"/>
    </source>
</evidence>
<dbReference type="SUPFAM" id="SSF47413">
    <property type="entry name" value="lambda repressor-like DNA-binding domains"/>
    <property type="match status" value="1"/>
</dbReference>
<keyword evidence="4" id="KW-0804">Transcription</keyword>
<dbReference type="GO" id="GO:0000976">
    <property type="term" value="F:transcription cis-regulatory region binding"/>
    <property type="evidence" value="ECO:0007669"/>
    <property type="project" value="TreeGrafter"/>
</dbReference>
<keyword evidence="2" id="KW-0805">Transcription regulation</keyword>
<dbReference type="SMART" id="SM00354">
    <property type="entry name" value="HTH_LACI"/>
    <property type="match status" value="1"/>
</dbReference>
<dbReference type="Gene3D" id="1.10.260.40">
    <property type="entry name" value="lambda repressor-like DNA-binding domains"/>
    <property type="match status" value="1"/>
</dbReference>
<proteinExistence type="predicted"/>
<evidence type="ECO:0000256" key="3">
    <source>
        <dbReference type="ARBA" id="ARBA00023125"/>
    </source>
</evidence>
<dbReference type="GO" id="GO:0003700">
    <property type="term" value="F:DNA-binding transcription factor activity"/>
    <property type="evidence" value="ECO:0007669"/>
    <property type="project" value="TreeGrafter"/>
</dbReference>
<dbReference type="PANTHER" id="PTHR30146:SF148">
    <property type="entry name" value="HTH-TYPE TRANSCRIPTIONAL REPRESSOR PURR-RELATED"/>
    <property type="match status" value="1"/>
</dbReference>
<keyword evidence="1" id="KW-0678">Repressor</keyword>
<dbReference type="CDD" id="cd01392">
    <property type="entry name" value="HTH_LacI"/>
    <property type="match status" value="1"/>
</dbReference>
<accession>A0A285H9L0</accession>
<dbReference type="InterPro" id="IPR001761">
    <property type="entry name" value="Peripla_BP/Lac1_sug-bd_dom"/>
</dbReference>
<dbReference type="InterPro" id="IPR010982">
    <property type="entry name" value="Lambda_DNA-bd_dom_sf"/>
</dbReference>
<dbReference type="InterPro" id="IPR028082">
    <property type="entry name" value="Peripla_BP_I"/>
</dbReference>
<dbReference type="CDD" id="cd06267">
    <property type="entry name" value="PBP1_LacI_sugar_binding-like"/>
    <property type="match status" value="1"/>
</dbReference>